<dbReference type="STRING" id="94869.SAMN04488529_101362"/>
<dbReference type="InterPro" id="IPR008841">
    <property type="entry name" value="Siphovirus-type_tail_N"/>
</dbReference>
<evidence type="ECO:0000313" key="3">
    <source>
        <dbReference type="EMBL" id="SDO76697.1"/>
    </source>
</evidence>
<name>A0A1H0M8K8_9CLOT</name>
<evidence type="ECO:0000313" key="4">
    <source>
        <dbReference type="Proteomes" id="UP000198597"/>
    </source>
</evidence>
<dbReference type="InterPro" id="IPR054738">
    <property type="entry name" value="Siphovirus-type_tail_C"/>
</dbReference>
<gene>
    <name evidence="3" type="ORF">SAMN04488529_101362</name>
</gene>
<dbReference type="AlphaFoldDB" id="A0A1H0M8K8"/>
<dbReference type="Gene3D" id="2.40.30.200">
    <property type="match status" value="1"/>
</dbReference>
<sequence>MIIDIINKRTNKQVTLESYVYESGVLITSFSQGNIPATFNKVKGVNQYGSSLLSSSLEERNIEIQAIILGNDRMEVQSLQRNIDDVLNPLDELIIKCTDKSINKEITGNLDGTPIYSEDYKTNNDYSLSFKASFECFNPFWRDQNETAYNIETWEDGVEFELELNSLGIEFARRGINEIEIINYGNIEAPLEIFFKGPALNPTIILKDKFIKINKIIADNETLYIRTAFGNKAVEVIREDGRYQAYHYIDVDSSFFDLDAGRNLISYSTEGDYLPQSVVIKYKCHYFGL</sequence>
<keyword evidence="4" id="KW-1185">Reference proteome</keyword>
<feature type="domain" description="Siphovirus-type tail component RIFT-related" evidence="1">
    <location>
        <begin position="34"/>
        <end position="92"/>
    </location>
</feature>
<dbReference type="RefSeq" id="WP_089965194.1">
    <property type="nucleotide sequence ID" value="NZ_FNJM01000001.1"/>
</dbReference>
<dbReference type="Proteomes" id="UP000198597">
    <property type="component" value="Unassembled WGS sequence"/>
</dbReference>
<dbReference type="OrthoDB" id="2079081at2"/>
<dbReference type="Pfam" id="PF22768">
    <property type="entry name" value="SPP1_Dit"/>
    <property type="match status" value="1"/>
</dbReference>
<dbReference type="Pfam" id="PF05709">
    <property type="entry name" value="Sipho_tail"/>
    <property type="match status" value="1"/>
</dbReference>
<dbReference type="Gene3D" id="2.60.120.860">
    <property type="match status" value="1"/>
</dbReference>
<organism evidence="3 4">
    <name type="scientific">Clostridium gasigenes</name>
    <dbReference type="NCBI Taxonomy" id="94869"/>
    <lineage>
        <taxon>Bacteria</taxon>
        <taxon>Bacillati</taxon>
        <taxon>Bacillota</taxon>
        <taxon>Clostridia</taxon>
        <taxon>Eubacteriales</taxon>
        <taxon>Clostridiaceae</taxon>
        <taxon>Clostridium</taxon>
    </lineage>
</organism>
<protein>
    <submittedName>
        <fullName evidence="3">Phage tail protein</fullName>
    </submittedName>
</protein>
<evidence type="ECO:0000259" key="2">
    <source>
        <dbReference type="Pfam" id="PF22768"/>
    </source>
</evidence>
<accession>A0A1H0M8K8</accession>
<feature type="domain" description="Siphovirus-type tail component C-terminal" evidence="2">
    <location>
        <begin position="186"/>
        <end position="283"/>
    </location>
</feature>
<evidence type="ECO:0000259" key="1">
    <source>
        <dbReference type="Pfam" id="PF05709"/>
    </source>
</evidence>
<dbReference type="EMBL" id="FNJM01000001">
    <property type="protein sequence ID" value="SDO76697.1"/>
    <property type="molecule type" value="Genomic_DNA"/>
</dbReference>
<proteinExistence type="predicted"/>
<reference evidence="3 4" key="1">
    <citation type="submission" date="2016-10" db="EMBL/GenBank/DDBJ databases">
        <authorList>
            <person name="de Groot N.N."/>
        </authorList>
    </citation>
    <scope>NUCLEOTIDE SEQUENCE [LARGE SCALE GENOMIC DNA]</scope>
    <source>
        <strain evidence="3 4">DSM 12272</strain>
    </source>
</reference>